<reference evidence="3 4" key="1">
    <citation type="journal article" date="2019" name="Int. J. Syst. Evol. Microbiol.">
        <title>The Global Catalogue of Microorganisms (GCM) 10K type strain sequencing project: providing services to taxonomists for standard genome sequencing and annotation.</title>
        <authorList>
            <consortium name="The Broad Institute Genomics Platform"/>
            <consortium name="The Broad Institute Genome Sequencing Center for Infectious Disease"/>
            <person name="Wu L."/>
            <person name="Ma J."/>
        </authorList>
    </citation>
    <scope>NUCLEOTIDE SEQUENCE [LARGE SCALE GENOMIC DNA]</scope>
    <source>
        <strain evidence="3 4">JCM 3325</strain>
    </source>
</reference>
<dbReference type="InterPro" id="IPR012336">
    <property type="entry name" value="Thioredoxin-like_fold"/>
</dbReference>
<evidence type="ECO:0000313" key="4">
    <source>
        <dbReference type="Proteomes" id="UP001501231"/>
    </source>
</evidence>
<feature type="region of interest" description="Disordered" evidence="1">
    <location>
        <begin position="126"/>
        <end position="168"/>
    </location>
</feature>
<comment type="caution">
    <text evidence="3">The sequence shown here is derived from an EMBL/GenBank/DDBJ whole genome shotgun (WGS) entry which is preliminary data.</text>
</comment>
<dbReference type="EMBL" id="BAAARW010000005">
    <property type="protein sequence ID" value="GAA2408093.1"/>
    <property type="molecule type" value="Genomic_DNA"/>
</dbReference>
<evidence type="ECO:0000313" key="3">
    <source>
        <dbReference type="EMBL" id="GAA2408093.1"/>
    </source>
</evidence>
<sequence length="280" mass="28947">MSTLPPRAGHRSRPAREGRRRLFAVLAAAVVIATVPAVLAGLRGPDGDPGAAVETGFDGPPPPVTRAADGSSVVVWGDESAPLLEVFTDYRCPDCKAVEDAVGPTIKRLASRGRVRVVYRAIELPAEGNGEPQPTGVDPGSLPVTPAASADPGVPDAPAAPDGAAGSGAANAALCAPARTWYPYHDALFAHQPPQGTPAIPSRRLVELAAGTGITGRAFTSCVIGGERAGLVARMTRYAIDTRGVRNVPAAFLDGMPLDPSTHLRRPVLLERAIHDARHG</sequence>
<dbReference type="Pfam" id="PF13462">
    <property type="entry name" value="Thioredoxin_4"/>
    <property type="match status" value="1"/>
</dbReference>
<proteinExistence type="predicted"/>
<dbReference type="InterPro" id="IPR036249">
    <property type="entry name" value="Thioredoxin-like_sf"/>
</dbReference>
<dbReference type="SUPFAM" id="SSF52833">
    <property type="entry name" value="Thioredoxin-like"/>
    <property type="match status" value="1"/>
</dbReference>
<name>A0ABN3INQ8_9ACTN</name>
<dbReference type="CDD" id="cd02972">
    <property type="entry name" value="DsbA_family"/>
    <property type="match status" value="1"/>
</dbReference>
<evidence type="ECO:0000256" key="1">
    <source>
        <dbReference type="SAM" id="MobiDB-lite"/>
    </source>
</evidence>
<gene>
    <name evidence="3" type="ORF">GCM10010191_15740</name>
</gene>
<feature type="domain" description="Thioredoxin-like fold" evidence="2">
    <location>
        <begin position="74"/>
        <end position="126"/>
    </location>
</feature>
<accession>A0ABN3INQ8</accession>
<keyword evidence="4" id="KW-1185">Reference proteome</keyword>
<dbReference type="Gene3D" id="3.40.30.10">
    <property type="entry name" value="Glutaredoxin"/>
    <property type="match status" value="1"/>
</dbReference>
<dbReference type="Proteomes" id="UP001501231">
    <property type="component" value="Unassembled WGS sequence"/>
</dbReference>
<feature type="compositionally biased region" description="Low complexity" evidence="1">
    <location>
        <begin position="146"/>
        <end position="168"/>
    </location>
</feature>
<organism evidence="3 4">
    <name type="scientific">Actinomadura vinacea</name>
    <dbReference type="NCBI Taxonomy" id="115336"/>
    <lineage>
        <taxon>Bacteria</taxon>
        <taxon>Bacillati</taxon>
        <taxon>Actinomycetota</taxon>
        <taxon>Actinomycetes</taxon>
        <taxon>Streptosporangiales</taxon>
        <taxon>Thermomonosporaceae</taxon>
        <taxon>Actinomadura</taxon>
    </lineage>
</organism>
<dbReference type="RefSeq" id="WP_344587917.1">
    <property type="nucleotide sequence ID" value="NZ_BAAARW010000005.1"/>
</dbReference>
<protein>
    <recommendedName>
        <fullName evidence="2">Thioredoxin-like fold domain-containing protein</fullName>
    </recommendedName>
</protein>
<evidence type="ECO:0000259" key="2">
    <source>
        <dbReference type="Pfam" id="PF13462"/>
    </source>
</evidence>